<evidence type="ECO:0000313" key="3">
    <source>
        <dbReference type="EMBL" id="EAU89991.2"/>
    </source>
</evidence>
<feature type="region of interest" description="Disordered" evidence="1">
    <location>
        <begin position="337"/>
        <end position="362"/>
    </location>
</feature>
<dbReference type="InParanoid" id="A8NAF6"/>
<dbReference type="EMBL" id="AACS02000007">
    <property type="protein sequence ID" value="EAU89991.2"/>
    <property type="molecule type" value="Genomic_DNA"/>
</dbReference>
<keyword evidence="2" id="KW-0472">Membrane</keyword>
<evidence type="ECO:0000256" key="2">
    <source>
        <dbReference type="SAM" id="Phobius"/>
    </source>
</evidence>
<dbReference type="Proteomes" id="UP000001861">
    <property type="component" value="Unassembled WGS sequence"/>
</dbReference>
<keyword evidence="2" id="KW-1133">Transmembrane helix</keyword>
<dbReference type="AlphaFoldDB" id="A8NAF6"/>
<evidence type="ECO:0000256" key="1">
    <source>
        <dbReference type="SAM" id="MobiDB-lite"/>
    </source>
</evidence>
<sequence length="362" mass="40024">MESVGQILRLLKKWNASSNTRSECPSTLPLLYFNRDLSRDSSWVLVDNDDPVFQYEGEWETNPEGVEAINRESIRAGPVFNYTSRWTRSGGSVSVTFQVDGQPVPSIAPSFGLLNNQILCDSGRVLHEWHTLTLNVTGRGDPLWVDFFRYTPTPIPFLDPPLTWFTNDTLTNQFFFKTPQLPHESHRLRVVYHGNSSSVPLALDHFIYEANGNTTGSEWDKLFPTDGGSQDQAPPARRALSAAQIGGIVGGVVAAAAIIFLLLAFTTACLAHELRARVSLGYYISSQWGDLPDLGSQSGGVGQCLTQEMDERYLPLNAMMYFASDAWACSLPGKTSDNTISPNTRQTRSQIPQQLSGEATEL</sequence>
<protein>
    <submittedName>
        <fullName evidence="3">Uncharacterized protein</fullName>
    </submittedName>
</protein>
<comment type="caution">
    <text evidence="3">The sequence shown here is derived from an EMBL/GenBank/DDBJ whole genome shotgun (WGS) entry which is preliminary data.</text>
</comment>
<name>A8NAF6_COPC7</name>
<dbReference type="RefSeq" id="XP_001831808.2">
    <property type="nucleotide sequence ID" value="XM_001831756.2"/>
</dbReference>
<proteinExistence type="predicted"/>
<dbReference type="HOGENOM" id="CLU_765075_0_0_1"/>
<gene>
    <name evidence="3" type="ORF">CC1G_05907</name>
</gene>
<keyword evidence="2" id="KW-0812">Transmembrane</keyword>
<dbReference type="GeneID" id="6008284"/>
<dbReference type="VEuPathDB" id="FungiDB:CC1G_05907"/>
<organism evidence="3 4">
    <name type="scientific">Coprinopsis cinerea (strain Okayama-7 / 130 / ATCC MYA-4618 / FGSC 9003)</name>
    <name type="common">Inky cap fungus</name>
    <name type="synonym">Hormographiella aspergillata</name>
    <dbReference type="NCBI Taxonomy" id="240176"/>
    <lineage>
        <taxon>Eukaryota</taxon>
        <taxon>Fungi</taxon>
        <taxon>Dikarya</taxon>
        <taxon>Basidiomycota</taxon>
        <taxon>Agaricomycotina</taxon>
        <taxon>Agaricomycetes</taxon>
        <taxon>Agaricomycetidae</taxon>
        <taxon>Agaricales</taxon>
        <taxon>Agaricineae</taxon>
        <taxon>Psathyrellaceae</taxon>
        <taxon>Coprinopsis</taxon>
    </lineage>
</organism>
<feature type="transmembrane region" description="Helical" evidence="2">
    <location>
        <begin position="245"/>
        <end position="271"/>
    </location>
</feature>
<dbReference type="KEGG" id="cci:CC1G_05907"/>
<dbReference type="OrthoDB" id="3013353at2759"/>
<reference evidence="3 4" key="1">
    <citation type="journal article" date="2010" name="Proc. Natl. Acad. Sci. U.S.A.">
        <title>Insights into evolution of multicellular fungi from the assembled chromosomes of the mushroom Coprinopsis cinerea (Coprinus cinereus).</title>
        <authorList>
            <person name="Stajich J.E."/>
            <person name="Wilke S.K."/>
            <person name="Ahren D."/>
            <person name="Au C.H."/>
            <person name="Birren B.W."/>
            <person name="Borodovsky M."/>
            <person name="Burns C."/>
            <person name="Canback B."/>
            <person name="Casselton L.A."/>
            <person name="Cheng C.K."/>
            <person name="Deng J."/>
            <person name="Dietrich F.S."/>
            <person name="Fargo D.C."/>
            <person name="Farman M.L."/>
            <person name="Gathman A.C."/>
            <person name="Goldberg J."/>
            <person name="Guigo R."/>
            <person name="Hoegger P.J."/>
            <person name="Hooker J.B."/>
            <person name="Huggins A."/>
            <person name="James T.Y."/>
            <person name="Kamada T."/>
            <person name="Kilaru S."/>
            <person name="Kodira C."/>
            <person name="Kues U."/>
            <person name="Kupfer D."/>
            <person name="Kwan H.S."/>
            <person name="Lomsadze A."/>
            <person name="Li W."/>
            <person name="Lilly W.W."/>
            <person name="Ma L.J."/>
            <person name="Mackey A.J."/>
            <person name="Manning G."/>
            <person name="Martin F."/>
            <person name="Muraguchi H."/>
            <person name="Natvig D.O."/>
            <person name="Palmerini H."/>
            <person name="Ramesh M.A."/>
            <person name="Rehmeyer C.J."/>
            <person name="Roe B.A."/>
            <person name="Shenoy N."/>
            <person name="Stanke M."/>
            <person name="Ter-Hovhannisyan V."/>
            <person name="Tunlid A."/>
            <person name="Velagapudi R."/>
            <person name="Vision T.J."/>
            <person name="Zeng Q."/>
            <person name="Zolan M.E."/>
            <person name="Pukkila P.J."/>
        </authorList>
    </citation>
    <scope>NUCLEOTIDE SEQUENCE [LARGE SCALE GENOMIC DNA]</scope>
    <source>
        <strain evidence="4">Okayama-7 / 130 / ATCC MYA-4618 / FGSC 9003</strain>
    </source>
</reference>
<evidence type="ECO:0000313" key="4">
    <source>
        <dbReference type="Proteomes" id="UP000001861"/>
    </source>
</evidence>
<accession>A8NAF6</accession>
<keyword evidence="4" id="KW-1185">Reference proteome</keyword>